<dbReference type="SUPFAM" id="SSF49265">
    <property type="entry name" value="Fibronectin type III"/>
    <property type="match status" value="2"/>
</dbReference>
<dbReference type="InterPro" id="IPR013783">
    <property type="entry name" value="Ig-like_fold"/>
</dbReference>
<accession>A0A813X561</accession>
<evidence type="ECO:0000256" key="2">
    <source>
        <dbReference type="ARBA" id="ARBA00004657"/>
    </source>
</evidence>
<feature type="region of interest" description="Disordered" evidence="12">
    <location>
        <begin position="1900"/>
        <end position="1923"/>
    </location>
</feature>
<dbReference type="InterPro" id="IPR013098">
    <property type="entry name" value="Ig_I-set"/>
</dbReference>
<dbReference type="InterPro" id="IPR003599">
    <property type="entry name" value="Ig_sub"/>
</dbReference>
<dbReference type="PROSITE" id="PS00108">
    <property type="entry name" value="PROTEIN_KINASE_ST"/>
    <property type="match status" value="1"/>
</dbReference>
<dbReference type="SMART" id="SM00406">
    <property type="entry name" value="IGv"/>
    <property type="match status" value="3"/>
</dbReference>
<dbReference type="SMART" id="SM00409">
    <property type="entry name" value="IG"/>
    <property type="match status" value="40"/>
</dbReference>
<feature type="domain" description="Ig-like" evidence="14">
    <location>
        <begin position="1218"/>
        <end position="1314"/>
    </location>
</feature>
<dbReference type="InterPro" id="IPR000719">
    <property type="entry name" value="Prot_kinase_dom"/>
</dbReference>
<feature type="domain" description="Ig-like" evidence="14">
    <location>
        <begin position="1932"/>
        <end position="2028"/>
    </location>
</feature>
<dbReference type="FunFam" id="2.60.40.10:FF:000032">
    <property type="entry name" value="palladin isoform X1"/>
    <property type="match status" value="1"/>
</dbReference>
<name>A0A813X561_9BILA</name>
<evidence type="ECO:0000313" key="16">
    <source>
        <dbReference type="EMBL" id="CAF0863339.1"/>
    </source>
</evidence>
<dbReference type="CDD" id="cd00096">
    <property type="entry name" value="Ig"/>
    <property type="match status" value="6"/>
</dbReference>
<keyword evidence="10" id="KW-0539">Nucleus</keyword>
<evidence type="ECO:0000256" key="3">
    <source>
        <dbReference type="ARBA" id="ARBA00006692"/>
    </source>
</evidence>
<dbReference type="FunFam" id="2.60.40.10:FF:000147">
    <property type="entry name" value="Myosin light chain kinase"/>
    <property type="match status" value="1"/>
</dbReference>
<feature type="domain" description="Ig-like" evidence="14">
    <location>
        <begin position="3746"/>
        <end position="3833"/>
    </location>
</feature>
<evidence type="ECO:0000256" key="10">
    <source>
        <dbReference type="ARBA" id="ARBA00023242"/>
    </source>
</evidence>
<comment type="caution">
    <text evidence="16">The sequence shown here is derived from an EMBL/GenBank/DDBJ whole genome shotgun (WGS) entry which is preliminary data.</text>
</comment>
<feature type="region of interest" description="Disordered" evidence="12">
    <location>
        <begin position="4752"/>
        <end position="4781"/>
    </location>
</feature>
<dbReference type="SUPFAM" id="SSF56112">
    <property type="entry name" value="Protein kinase-like (PK-like)"/>
    <property type="match status" value="2"/>
</dbReference>
<feature type="compositionally biased region" description="Basic and acidic residues" evidence="12">
    <location>
        <begin position="1912"/>
        <end position="1923"/>
    </location>
</feature>
<feature type="domain" description="Fibronectin type-III" evidence="15">
    <location>
        <begin position="4092"/>
        <end position="4187"/>
    </location>
</feature>
<evidence type="ECO:0000256" key="7">
    <source>
        <dbReference type="ARBA" id="ARBA00022741"/>
    </source>
</evidence>
<feature type="domain" description="Ig-like" evidence="14">
    <location>
        <begin position="716"/>
        <end position="812"/>
    </location>
</feature>
<dbReference type="PROSITE" id="PS50853">
    <property type="entry name" value="FN3"/>
    <property type="match status" value="2"/>
</dbReference>
<dbReference type="InterPro" id="IPR036179">
    <property type="entry name" value="Ig-like_dom_sf"/>
</dbReference>
<feature type="domain" description="Ig-like" evidence="14">
    <location>
        <begin position="2621"/>
        <end position="2712"/>
    </location>
</feature>
<evidence type="ECO:0000256" key="5">
    <source>
        <dbReference type="ARBA" id="ARBA00022553"/>
    </source>
</evidence>
<evidence type="ECO:0000256" key="6">
    <source>
        <dbReference type="ARBA" id="ARBA00022737"/>
    </source>
</evidence>
<protein>
    <recommendedName>
        <fullName evidence="19">Titin</fullName>
    </recommendedName>
</protein>
<comment type="subcellular location">
    <subcellularLocation>
        <location evidence="2">Cytoplasm</location>
        <location evidence="2">Myofibril</location>
    </subcellularLocation>
    <subcellularLocation>
        <location evidence="1">Nucleus</location>
    </subcellularLocation>
</comment>
<gene>
    <name evidence="16" type="ORF">GPM918_LOCUS6705</name>
    <name evidence="17" type="ORF">SRO942_LOCUS6705</name>
</gene>
<dbReference type="EMBL" id="CAJOBC010001046">
    <property type="protein sequence ID" value="CAF3650901.1"/>
    <property type="molecule type" value="Genomic_DNA"/>
</dbReference>
<feature type="domain" description="Ig-like" evidence="14">
    <location>
        <begin position="2752"/>
        <end position="2804"/>
    </location>
</feature>
<dbReference type="InterPro" id="IPR052385">
    <property type="entry name" value="Obscurin/Obscurin-like_Reg"/>
</dbReference>
<feature type="domain" description="Ig-like" evidence="14">
    <location>
        <begin position="1045"/>
        <end position="1135"/>
    </location>
</feature>
<keyword evidence="4" id="KW-0963">Cytoplasm</keyword>
<evidence type="ECO:0000313" key="18">
    <source>
        <dbReference type="Proteomes" id="UP000663829"/>
    </source>
</evidence>
<feature type="domain" description="Ig-like" evidence="14">
    <location>
        <begin position="3465"/>
        <end position="3551"/>
    </location>
</feature>
<comment type="similarity">
    <text evidence="3">Belongs to the protein kinase superfamily. CAMK Ser/Thr protein kinase family.</text>
</comment>
<dbReference type="SUPFAM" id="SSF48726">
    <property type="entry name" value="Immunoglobulin"/>
    <property type="match status" value="36"/>
</dbReference>
<dbReference type="InterPro" id="IPR013106">
    <property type="entry name" value="Ig_V-set"/>
</dbReference>
<dbReference type="FunFam" id="2.60.40.10:FF:000080">
    <property type="entry name" value="Myosin light chain kinase, smooth muscle"/>
    <property type="match status" value="2"/>
</dbReference>
<dbReference type="Gene3D" id="2.60.40.10">
    <property type="entry name" value="Immunoglobulins"/>
    <property type="match status" value="43"/>
</dbReference>
<feature type="domain" description="Ig-like" evidence="14">
    <location>
        <begin position="3288"/>
        <end position="3376"/>
    </location>
</feature>
<sequence>VKNAKPQQDTGTYSVRVKDVESDKVPVTVNKKQLKFVQQLKANKTDLVEGESVEFTCELSRPLVDEEKLLWFLNGEPFLTNVVNRDLVVDSKKVYFGVNKVESVFSGDYQLVIKGGDDSDVAKSSVVKVTIKPDQVRFVKALRALNNPIDENDTLALECELDKATYENVVFKHNGAEVITDNERTRVKQEGPKWQLFIDNVKEDEDSGNYTVVVNDNTSSPSVEIKILKRLEFIKQLTVSNTEPVVDDTLVFECEVSRSIADNKDVAFMLNDKLLSVEQMKRLKIDRQNDNKKLVITLKNIKLNVDQGDYSLKINPSQLQSQSVHVNVNPKPIEVIQALNQEKDVFVNDILVLTTKLRNVDNNPTIVWLRNGEPISSGPTNKRVKSVPSNDRQQFKLEIDKIQLDESGTYALKLNDQVITDCEVTVKQHPLKVVQPLKIIGKQLVNETIELVCEINRPNVSFVWLKDNEPIENQSESSIDGKYRLKLDQLKMDNSGEYIIRFNNGELEQKVSVKIEYPPYEFVQQLKCIPSDEVEENDENVCLQCVLNRPLDDTVKVELFKNNKSLPVDNKRIFLDKEGASITVRFQQVKPDDMGTYKVTVNKAKETTTRLKVKELQLKIIEQLRIADNDSNEINETSPFEMSVKYNKPVKNVILNKDGKRVPISASDKHVQISYTDDNSKVRFQFDKAVLEDKGKYETIVKDSTITDKDGLISSPLIVSIKPADIVFTTDINVSSPDKDNIPENSDVTLTTAINQPTGKVKWFLNNKEVKEDQQHKITVNGQQRQLTIKASVTKDSGIYSVRTDNDERTVALTIKEQSKAKIPCVIDAPKLLKFIEEEPLKIQLTVVNVPDDLNELSWSLNGKPISVDNINTVNTPFDSSSISPAIRRHIYQEESKSNEPDRLIFTLEVPSCSNKLDAGTYTFHWKNDTKTPLVSIKVDIVLAPLKFTIPLEPLYKVDEDTREPVVIKCEINRDQMKAVWTKETTTLKSNTKDGPILEQKNREFILRFPHPRKTDAGTYKIKIENLVGETKIEWIEQEITFTKPLTPNNVNITEGSEKQIELICETSKPVPIVWFHDDQDLTKLTLPQKKHYQIDDINTVHKLKILQPVCDDSGLYRCVIKSNNVETSSQCTIEPAGIDFVQQLVTPVIADYNKTTILECELTRKPQKVVWKKNGKPIEDSDKYEIMNNGKLQGIPLKLAVAEEKPQKVDDVESIVPESSFPFNKSVFRRPLQKALSVHEGNDFALECEMNDGNQPTDWFLDDDKIMPDNEHFKVVDHGPVRKLKVHKAEPNDSGRYTCADRKTGEKTNTDVDVIEVPIKIVKPLPEKITVNQGENLKLEVELSHPNVQGCHFARYDNKNEQQLLRKDKRTKVSCEGVKFTLVLDSLFPVDAGVYEFLGPNNLQSKCQVIVKAHPSKITQPLKDVTLPENQNLTLEARVDNEHAPISWFFNGQELKSEQHTTILSKGRRHTLVVQKVKMENAGQYEIRTPDDKSACQVMVEQLDGVEFIKQLTIRPKDDIKETQPVELVCETNKDNVPVEWSKDGELCNDQRLKIQTKGRVHSITIEESLSYDQGVYTCKIKSNNKTTTATLKIQESPADFTHKIEPIDAIKGDTVTFECQLNKSKMSVKWLKDNKPLTLVPGRFEAVTDTDNDRNHLLTIRNVDTKDEGTYTCVIDNTTPSKKCSASLNVKGVTLKLVEPLKDVTINESGDLVLKFTVSHDIKQLATWKSDGQPVKTDERVQIEQDGKMHFLTIKNIKLTEKGKYTAQLMNIETSCKVTVKSIPYKVVKELYIVDNKQPNENESVTLEIELNKPLDTDVILLKDGINTLKSKTKTPVRVQAKHTGNGIYQFTIDNLQVNDSGLYEVPVTPNLKSSLTLQIRPKQEEIKNAATEIEKSKPVEEVQSIPISDIDKQKTPLEEDQVTKDKSLPKTQDYDFTIPLKGTITLNDNEPLHLECTLNFPVEKLTDTTPEAIVWLRNGTPLASDRVKTNANGVKLTLDIDNVKLNEDDGKYTLRLPNGKQCSVQVDIKAVKMKKLDVKNEISVPLHILLEKDKNQPWNENVVSNGPTAVGENILLRCKTSKPVKLVEWYKGARKVTSRRAVPKSTENSTVHELLLSKIEAEDLGQYRVLLDNDLEDKVDVIIPQKLGSITIDGDAVENGTVTLTCDASLPPKKIRWLKSQKSIDSDKRFEPRETDKRLTLKIKNLKLDDSQLYTLEVDNITAEYQLTVKEQPLKFVGELEITPKLPKEDDTVTCTVQLNKSTSEPLLWYLNGKPISIDVDADARFSLKSDGPKHILTIKKIRPEDAGRIECRLSSNENEKLSAELKVKEKTLQILKPLTSNIDKPLEGEDVELSCQFSKKPKQIEIYKDGKKLLPRDLENKLNDNDFTFTIYLPKTKPTDKGKYTVNADGIDTSYTLRLTSDPIRFVEALKFDKEPAYEGDTVKATFTVNKVPSKPPQWLKGNRALPTTNTDKYKFEQVDCLFTLNISSLDLKDADSYTVKLDDGVTQSARLKVQEIPINILIPLSVTPEQPFVGNEFTLSITLNREPTKKPKWLKNGKDLSLKKDARFTFKQEKNSDNNGITYSLIIRSSTSDDEGPYRFEIEPISESLNVKLFEQKILIVQCDENVSGKIGSSTTFSCILNVPQGHVTWFHDGVKIASSETPMKSTANRYTLTSTDTKRTLTIKTIEKGDFGSYTVKTRDDKHDLTLIQETSDDDKLKVLESPPKLLDLDQDDELNLSIVTNIPCSIEWTKNNKLLKTTTKQIDDKHYCVMFNIPKVDYDDAGVYKCVVLAKNNKPLHEYQTEILVHEPYNRQKHDLNLGQEPLLFVRKLENQQVNEGANIILDCELNRPPSSVKWFRNGQEVIPNEKIEIVNLQEVLQLKITKVSVDDQAEYIVDVDGLKGYAFVNVISSRIRFIQTLADTTVWVESKVKFDCKLSIPDTPIVWKRDNVPIESDSTVYHIKMDGQNHYLEIDSAELDHSGKYSAHYNDDVETSCQLSVQEAPVFSRELPPELILKVGANLFVDIETYRPNKQVQWYKNGELLSSMTGRFHRTDDKYSHGLKINKVTQQDEDDCILECVCDNVHSRCHVHVHVEPLVFFKELRDVSYTPEEKLVFEVKMNKTPLETARWLHNGQVVLPNDRIKITYDDNEHEAKLIILSSDDSDQGKYMYDAVEARTSCTADLKLVKIQFIQDLNNRTIKQDQPCQFECELNKIPTKVKWFINDQLVTSENTNGRIETTTSPGRKKYMLKIKQALLGDSGKVTVKIDDELESTATLEVKQIPTEFIKSLTGARVSENDSVEFSCELNKANVPTKWFLNGQLIENDRRFEIKKHGTKHSLTIYNIQGHDAGEYKCTADGATTSATLLVKVTPVTFTLPLQEEVRNQDEKVEFVCETSKPCRVQWNHGSQSLTQSNKYDIETDGNRHYLRILNLKQDDKGWYKCSVQDAATEAKLTIIDKPVELVKPLEDCAVSENESLTLFCELSKPDMDVTWYHNDKRLFTSTQSRIRAKQSDKQYKLLIDDCEPDDQGLYEMRCEHIKTSCHLTVKKIATKFLEQLKNIKATEEETIRFQCRISKLSSNIKWYKDGVRVTPSDRLVYSVKNDLLTLTIHNVQMSDAGNYKCTVDNEHTNANLLVEPLPAFFTKMLPKTWTLYDGEALHLTCHLSKPDVNVTWLKNGVPLPSDDRRVQARTEGLHYTLSIREPTTTKDEGLYTIKIDNDDKESSCQVTVEDLAGTEKKKPHIIRQLQDVTVPERSSLRLECEFEGDDVEASWYLNGVKIQQNSFTTIDMKNDVAKLTIKEVYTEDGGIYKLRLRNPYGEVSTSATVYIKLHGEDTWKLSTDEMPPKFLEPISDVFVHDGQNAHFRAVISGHPAPKVTWYCNYKKIMPNDKYKLTQEKEIYVLAILNVTDDEEGEYMCKAENAAGEKSCSANLHLIESTKKRDKTTTDESEKGVNDIAPSFVRKLRNCTVIEGQKAKFDCFISGEPTPFIRWLKGGVPLDVDINNFKYQSQWHTNAKATLIINDCVQEDAGDITVIAENRAGSTTCSAELTVEPHDDTTRLKRRVSFDVPDLADKKGRVTSGTIPQPPSQLVLTPRSKSSLLLSWEHSPSYSRQSSVTYIVEIRDPRTYSWTCYAQGLSDTNAHIHGLNLNHTYAFRVRAENSYGVSDPSLPVTSRPLTKSNESRIEDDLLAKKRKPETTRPFDDFGGIRPSLQVDGSDVQYFIEGHNTRIAMLLLGFPMPEITWYHNGSKIKPSDSRFQPYTDSRGYCYLYIDAAMPSDEGAYEAVAENKHGSAHYTVHLYVADPPMFLEPLKDQRVRTHDTLHLECKVDGIPYPEVRFYKDWRLLTDSHRTKIRHIAPDTWQLTIYGVIEKDTGLYTCTAKNMAGATLTSGKVSIEDNLLNIPRPDLERPAVAFKKKRFEEDYDILERIAHGPISSVYRVIERRTAKEYVAKIIHNPTHFDWLRREMNILSNIHDSNVPRLHDAYESDKMLALILDNVSGVDLLQYMLGRKTYTEPETAFIIRNLLDTLKNLHSRNIAHLDIKPDNIYIDSNHDPVHVRLLGFSNSQHLKGSSNFYSDYGSPEYVAPEIVNRSPISLLTDMWSVGIISYLLLSGSTPFADTDDSQTLNNIKNGKWKFNENMNNISHDAKDFISKLLVNDQRNRMTTEQALNHPWLKYASQRVDTSPLSSDRLHGAYSRQLYNREHRRITNAPLQTISDLHQKRFNRDPYSTDHDRTYEDKYIRTGRKRTSRDMSVDSDHELYRRPHSPDEEHLVPGSYLLPMADVDFAIRMRGYHRINHPNRYSSNDRLARKPATPERQSLRDTVKERLHVDVQGRRHRGCSSVPHSGCSMPRDISVPPPSSLQQTTLSSSSNNFYLPYGRTSESPTHQYGLSARYGSASRSSPYRGVSIPREFQAQGFTREQRSTTGAGFAAVFKEKLNDSSFLIGGTVILRCKVQGSPFPKIFWYRNDEFIIEDDRIQFALGVDGLCTLTINHAKASDIGIYRCVARNMYGSATSKARLLIGDVPDRPQRPLVVDVSSNEAYLIWSGPSYDGNNDISGYRVDYKAREDLKWTNSTFTIEETAIIKDLKPDTHYRFRVSCINKIGISSYSWGSEEIKTLEDGGEPLKNIDHHSAYRLLEHQHRIDQKSLKTIGEFLQPDVSKPKTLGEKTILKRDQNPWDLYKLIEELNSYGNSCYIRCAEEATDSVRIIKITDLTNVTQSHSNDYVPKEFELLNQIDHERIIKMNDGFMWKNSFVLIMDNYMEICSYICLRHKYNEELIIKILRQLLDAVQYLHFHGIAHLNINPSSVINENQLSLNVKLTDFSCATQLATPEGHSVKNLINPNNEYSAPEVLNDEAAGVQADVWSIGALIATLLSGFSPFAGISDDDTNQNVTFVRWNTNEFYDDVTQEAVLFVQQCLKKSPINRLTIPECLEHKWLSLNSVSTSRRETAIFLTEKLNRFVNDFRQRCHSKTKMQRETIAEISK</sequence>
<dbReference type="GO" id="GO:0005634">
    <property type="term" value="C:nucleus"/>
    <property type="evidence" value="ECO:0007669"/>
    <property type="project" value="UniProtKB-SubCell"/>
</dbReference>
<dbReference type="GO" id="GO:0030016">
    <property type="term" value="C:myofibril"/>
    <property type="evidence" value="ECO:0007669"/>
    <property type="project" value="UniProtKB-SubCell"/>
</dbReference>
<dbReference type="Gene3D" id="3.30.200.20">
    <property type="entry name" value="Phosphorylase Kinase, domain 1"/>
    <property type="match status" value="2"/>
</dbReference>
<dbReference type="Pfam" id="PF00069">
    <property type="entry name" value="Pkinase"/>
    <property type="match status" value="2"/>
</dbReference>
<dbReference type="PANTHER" id="PTHR35971">
    <property type="entry name" value="SI:DKEY-31G6.6"/>
    <property type="match status" value="1"/>
</dbReference>
<feature type="domain" description="Protein kinase" evidence="13">
    <location>
        <begin position="4430"/>
        <end position="4682"/>
    </location>
</feature>
<feature type="domain" description="Ig-like" evidence="14">
    <location>
        <begin position="3851"/>
        <end position="3939"/>
    </location>
</feature>
<feature type="domain" description="Ig-like" evidence="14">
    <location>
        <begin position="2829"/>
        <end position="2899"/>
    </location>
</feature>
<dbReference type="Pfam" id="PF00041">
    <property type="entry name" value="fn3"/>
    <property type="match status" value="2"/>
</dbReference>
<evidence type="ECO:0000256" key="11">
    <source>
        <dbReference type="ARBA" id="ARBA00023319"/>
    </source>
</evidence>
<evidence type="ECO:0000313" key="17">
    <source>
        <dbReference type="EMBL" id="CAF3650901.1"/>
    </source>
</evidence>
<feature type="domain" description="Ig-like" evidence="14">
    <location>
        <begin position="3377"/>
        <end position="3460"/>
    </location>
</feature>
<evidence type="ECO:0000256" key="12">
    <source>
        <dbReference type="SAM" id="MobiDB-lite"/>
    </source>
</evidence>
<keyword evidence="8" id="KW-0067">ATP-binding</keyword>
<dbReference type="Proteomes" id="UP000663829">
    <property type="component" value="Unassembled WGS sequence"/>
</dbReference>
<dbReference type="InterPro" id="IPR036116">
    <property type="entry name" value="FN3_sf"/>
</dbReference>
<dbReference type="Gene3D" id="1.10.510.10">
    <property type="entry name" value="Transferase(Phosphotransferase) domain 1"/>
    <property type="match status" value="2"/>
</dbReference>
<dbReference type="InterPro" id="IPR008271">
    <property type="entry name" value="Ser/Thr_kinase_AS"/>
</dbReference>
<feature type="domain" description="Ig-like" evidence="14">
    <location>
        <begin position="1416"/>
        <end position="1486"/>
    </location>
</feature>
<feature type="domain" description="Ig-like" evidence="14">
    <location>
        <begin position="4954"/>
        <end position="5029"/>
    </location>
</feature>
<feature type="domain" description="Ig-like" evidence="14">
    <location>
        <begin position="1599"/>
        <end position="1691"/>
    </location>
</feature>
<dbReference type="PROSITE" id="PS50011">
    <property type="entry name" value="PROTEIN_KINASE_DOM"/>
    <property type="match status" value="2"/>
</dbReference>
<keyword evidence="18" id="KW-1185">Reference proteome</keyword>
<keyword evidence="11" id="KW-0393">Immunoglobulin domain</keyword>
<feature type="domain" description="Ig-like" evidence="14">
    <location>
        <begin position="330"/>
        <end position="425"/>
    </location>
</feature>
<feature type="domain" description="Fibronectin type-III" evidence="15">
    <location>
        <begin position="5036"/>
        <end position="5129"/>
    </location>
</feature>
<reference evidence="16" key="1">
    <citation type="submission" date="2021-02" db="EMBL/GenBank/DDBJ databases">
        <authorList>
            <person name="Nowell W R."/>
        </authorList>
    </citation>
    <scope>NUCLEOTIDE SEQUENCE</scope>
</reference>
<feature type="domain" description="Ig-like" evidence="14">
    <location>
        <begin position="430"/>
        <end position="512"/>
    </location>
</feature>
<dbReference type="GO" id="GO:0005524">
    <property type="term" value="F:ATP binding"/>
    <property type="evidence" value="ECO:0007669"/>
    <property type="project" value="UniProtKB-KW"/>
</dbReference>
<dbReference type="InterPro" id="IPR003598">
    <property type="entry name" value="Ig_sub2"/>
</dbReference>
<feature type="domain" description="Ig-like" evidence="14">
    <location>
        <begin position="2147"/>
        <end position="2231"/>
    </location>
</feature>
<keyword evidence="9" id="KW-1015">Disulfide bond</keyword>
<dbReference type="PROSITE" id="PS50835">
    <property type="entry name" value="IG_LIKE"/>
    <property type="match status" value="26"/>
</dbReference>
<dbReference type="CDD" id="cd00063">
    <property type="entry name" value="FN3"/>
    <property type="match status" value="2"/>
</dbReference>
<dbReference type="InterPro" id="IPR011009">
    <property type="entry name" value="Kinase-like_dom_sf"/>
</dbReference>
<keyword evidence="7" id="KW-0547">Nucleotide-binding</keyword>
<feature type="non-terminal residue" evidence="16">
    <location>
        <position position="5494"/>
    </location>
</feature>
<dbReference type="EMBL" id="CAJNOQ010001046">
    <property type="protein sequence ID" value="CAF0863339.1"/>
    <property type="molecule type" value="Genomic_DNA"/>
</dbReference>
<evidence type="ECO:0000256" key="8">
    <source>
        <dbReference type="ARBA" id="ARBA00022840"/>
    </source>
</evidence>
<feature type="domain" description="Ig-like" evidence="14">
    <location>
        <begin position="2255"/>
        <end position="2326"/>
    </location>
</feature>
<dbReference type="SMART" id="SM00060">
    <property type="entry name" value="FN3"/>
    <property type="match status" value="2"/>
</dbReference>
<evidence type="ECO:0000256" key="4">
    <source>
        <dbReference type="ARBA" id="ARBA00022490"/>
    </source>
</evidence>
<dbReference type="Proteomes" id="UP000681722">
    <property type="component" value="Unassembled WGS sequence"/>
</dbReference>
<evidence type="ECO:0000259" key="14">
    <source>
        <dbReference type="PROSITE" id="PS50835"/>
    </source>
</evidence>
<feature type="domain" description="Ig-like" evidence="14">
    <location>
        <begin position="1511"/>
        <end position="1596"/>
    </location>
</feature>
<keyword evidence="5" id="KW-0597">Phosphoprotein</keyword>
<evidence type="ECO:0000256" key="9">
    <source>
        <dbReference type="ARBA" id="ARBA00023157"/>
    </source>
</evidence>
<evidence type="ECO:0000259" key="15">
    <source>
        <dbReference type="PROSITE" id="PS50853"/>
    </source>
</evidence>
<feature type="region of interest" description="Disordered" evidence="12">
    <location>
        <begin position="4805"/>
        <end position="4829"/>
    </location>
</feature>
<feature type="domain" description="Ig-like" evidence="14">
    <location>
        <begin position="3645"/>
        <end position="3736"/>
    </location>
</feature>
<proteinExistence type="inferred from homology"/>
<dbReference type="OrthoDB" id="2570713at2759"/>
<dbReference type="FunFam" id="2.60.40.10:FF:000107">
    <property type="entry name" value="Myosin, light chain kinase a"/>
    <property type="match status" value="4"/>
</dbReference>
<evidence type="ECO:0008006" key="19">
    <source>
        <dbReference type="Google" id="ProtNLM"/>
    </source>
</evidence>
<feature type="compositionally biased region" description="Basic and acidic residues" evidence="12">
    <location>
        <begin position="4757"/>
        <end position="4780"/>
    </location>
</feature>
<keyword evidence="6" id="KW-0677">Repeat</keyword>
<feature type="domain" description="Ig-like" evidence="14">
    <location>
        <begin position="4216"/>
        <end position="4309"/>
    </location>
</feature>
<dbReference type="SMART" id="SM00408">
    <property type="entry name" value="IGc2"/>
    <property type="match status" value="27"/>
</dbReference>
<feature type="domain" description="Ig-like" evidence="14">
    <location>
        <begin position="3557"/>
        <end position="3640"/>
    </location>
</feature>
<feature type="domain" description="Ig-like" evidence="14">
    <location>
        <begin position="4311"/>
        <end position="4401"/>
    </location>
</feature>
<feature type="domain" description="Protein kinase" evidence="13">
    <location>
        <begin position="5190"/>
        <end position="5447"/>
    </location>
</feature>
<dbReference type="PANTHER" id="PTHR35971:SF5">
    <property type="entry name" value="OBSCURIN LIKE CYTOSKELETAL ADAPTOR 1"/>
    <property type="match status" value="1"/>
</dbReference>
<evidence type="ECO:0000259" key="13">
    <source>
        <dbReference type="PROSITE" id="PS50011"/>
    </source>
</evidence>
<feature type="domain" description="Ig-like" evidence="14">
    <location>
        <begin position="2060"/>
        <end position="2143"/>
    </location>
</feature>
<dbReference type="Pfam" id="PF07679">
    <property type="entry name" value="I-set"/>
    <property type="match status" value="25"/>
</dbReference>
<dbReference type="InterPro" id="IPR003961">
    <property type="entry name" value="FN3_dom"/>
</dbReference>
<feature type="domain" description="Ig-like" evidence="14">
    <location>
        <begin position="3964"/>
        <end position="4056"/>
    </location>
</feature>
<evidence type="ECO:0000256" key="1">
    <source>
        <dbReference type="ARBA" id="ARBA00004123"/>
    </source>
</evidence>
<organism evidence="16 18">
    <name type="scientific">Didymodactylos carnosus</name>
    <dbReference type="NCBI Taxonomy" id="1234261"/>
    <lineage>
        <taxon>Eukaryota</taxon>
        <taxon>Metazoa</taxon>
        <taxon>Spiralia</taxon>
        <taxon>Gnathifera</taxon>
        <taxon>Rotifera</taxon>
        <taxon>Eurotatoria</taxon>
        <taxon>Bdelloidea</taxon>
        <taxon>Philodinida</taxon>
        <taxon>Philodinidae</taxon>
        <taxon>Didymodactylos</taxon>
    </lineage>
</organism>
<dbReference type="SMART" id="SM00220">
    <property type="entry name" value="S_TKc"/>
    <property type="match status" value="2"/>
</dbReference>
<dbReference type="InterPro" id="IPR007110">
    <property type="entry name" value="Ig-like_dom"/>
</dbReference>
<dbReference type="GO" id="GO:0004672">
    <property type="term" value="F:protein kinase activity"/>
    <property type="evidence" value="ECO:0007669"/>
    <property type="project" value="InterPro"/>
</dbReference>
<dbReference type="FunFam" id="2.60.40.10:FF:000050">
    <property type="entry name" value="Titin isoform B"/>
    <property type="match status" value="1"/>
</dbReference>